<proteinExistence type="predicted"/>
<organism evidence="2 3">
    <name type="scientific">Streptomyces rapamycinicus (strain ATCC 29253 / DSM 41530 / NRRL 5491 / AYB-994)</name>
    <name type="common">Streptomyces hygroscopicus (strain ATCC 29253)</name>
    <dbReference type="NCBI Taxonomy" id="1343740"/>
    <lineage>
        <taxon>Bacteria</taxon>
        <taxon>Bacillati</taxon>
        <taxon>Actinomycetota</taxon>
        <taxon>Actinomycetes</taxon>
        <taxon>Kitasatosporales</taxon>
        <taxon>Streptomycetaceae</taxon>
        <taxon>Streptomyces</taxon>
        <taxon>Streptomyces violaceusniger group</taxon>
    </lineage>
</organism>
<feature type="compositionally biased region" description="Basic and acidic residues" evidence="1">
    <location>
        <begin position="130"/>
        <end position="147"/>
    </location>
</feature>
<dbReference type="EMBL" id="QYCY01000001">
    <property type="protein sequence ID" value="RLV78526.1"/>
    <property type="molecule type" value="Genomic_DNA"/>
</dbReference>
<sequence>MGYDCSPHPRGWSQQVQQHHVVQGLLPAPAGMVPRPEGLRHQGQPAPRTRGDGPSGSTWSSVVEDCSPHPRGWSPRATATAWPTTCSPHPRGWSHRKQREGGNLELLPAPAGMVPRAGGHRGGTWPAPRTRGDGPRRPADPQREPRCSPHPRGWSRLGLWSDVACRLLPAPAGMVPISWVKPWLLPAAPRTRGDGPCLAMSMRSVGFCSPHPRGWSLRGAAAERGQSLLPAPAGMVLRASPRATTSRSAPRTRGDGPTTGAAAGGLGSCSPHPRGWSPPPPSDLSNYLLLPAPAGMVPAVACTWVPPLPAPRTRGDGPAYATWEDVLFDCSPHPRGWSLGRRPHRVRPVLLPAPAGMVPRKSTPAMSALTAPRTRVDGPCGHPVSGRRHVCSPPPAGMVPPMARTRRRVAVSRRRARQWVWAARGEICGWCESCSVWVEGKFHLGTACGKPGHTGRPAV</sequence>
<feature type="compositionally biased region" description="Low complexity" evidence="1">
    <location>
        <begin position="241"/>
        <end position="261"/>
    </location>
</feature>
<gene>
    <name evidence="2" type="ORF">D3C57_109115</name>
</gene>
<dbReference type="AntiFam" id="ANF00057">
    <property type="entry name" value="Translation of E. coli type CRISPR repeat"/>
</dbReference>
<feature type="region of interest" description="Disordered" evidence="1">
    <location>
        <begin position="28"/>
        <end position="152"/>
    </location>
</feature>
<protein>
    <submittedName>
        <fullName evidence="2">Putative secreted protein</fullName>
    </submittedName>
</protein>
<evidence type="ECO:0000256" key="1">
    <source>
        <dbReference type="SAM" id="MobiDB-lite"/>
    </source>
</evidence>
<accession>A0A3L8RFM8</accession>
<dbReference type="AlphaFoldDB" id="A0A3L8RFM8"/>
<feature type="region of interest" description="Disordered" evidence="1">
    <location>
        <begin position="241"/>
        <end position="280"/>
    </location>
</feature>
<reference evidence="2 3" key="1">
    <citation type="journal article" date="2018" name="J. Biol. Chem.">
        <title>Discovery of the actinoplanic acid pathway in Streptomyces rapamycinicus reveals a genetically conserved synergism with rapamycin.</title>
        <authorList>
            <person name="Mrak P."/>
            <person name="Krastel P."/>
            <person name="Pivk Lukancic P."/>
            <person name="Tao J."/>
            <person name="Pistorius D."/>
            <person name="Moore C.M."/>
        </authorList>
    </citation>
    <scope>NUCLEOTIDE SEQUENCE [LARGE SCALE GENOMIC DNA]</scope>
    <source>
        <strain evidence="2 3">NRRL 5491</strain>
    </source>
</reference>
<name>A0A3L8RFM8_STRRN</name>
<comment type="caution">
    <text evidence="2">The sequence shown here is derived from an EMBL/GenBank/DDBJ whole genome shotgun (WGS) entry which is preliminary data.</text>
</comment>
<evidence type="ECO:0000313" key="2">
    <source>
        <dbReference type="EMBL" id="RLV78526.1"/>
    </source>
</evidence>
<dbReference type="Proteomes" id="UP000281594">
    <property type="component" value="Unassembled WGS sequence"/>
</dbReference>
<evidence type="ECO:0000313" key="3">
    <source>
        <dbReference type="Proteomes" id="UP000281594"/>
    </source>
</evidence>